<feature type="compositionally biased region" description="Polar residues" evidence="1">
    <location>
        <begin position="380"/>
        <end position="403"/>
    </location>
</feature>
<accession>A0A6G0MDH3</accession>
<organism evidence="2 3">
    <name type="scientific">Phytophthora fragariae</name>
    <dbReference type="NCBI Taxonomy" id="53985"/>
    <lineage>
        <taxon>Eukaryota</taxon>
        <taxon>Sar</taxon>
        <taxon>Stramenopiles</taxon>
        <taxon>Oomycota</taxon>
        <taxon>Peronosporomycetes</taxon>
        <taxon>Peronosporales</taxon>
        <taxon>Peronosporaceae</taxon>
        <taxon>Phytophthora</taxon>
    </lineage>
</organism>
<reference evidence="2 3" key="1">
    <citation type="submission" date="2018-09" db="EMBL/GenBank/DDBJ databases">
        <title>Genomic investigation of the strawberry pathogen Phytophthora fragariae indicates pathogenicity is determined by transcriptional variation in three key races.</title>
        <authorList>
            <person name="Adams T.M."/>
            <person name="Armitage A.D."/>
            <person name="Sobczyk M.K."/>
            <person name="Bates H.J."/>
            <person name="Dunwell J.M."/>
            <person name="Nellist C.F."/>
            <person name="Harrison R.J."/>
        </authorList>
    </citation>
    <scope>NUCLEOTIDE SEQUENCE [LARGE SCALE GENOMIC DNA]</scope>
    <source>
        <strain evidence="2 3">BC-23</strain>
    </source>
</reference>
<evidence type="ECO:0000256" key="1">
    <source>
        <dbReference type="SAM" id="MobiDB-lite"/>
    </source>
</evidence>
<feature type="region of interest" description="Disordered" evidence="1">
    <location>
        <begin position="353"/>
        <end position="440"/>
    </location>
</feature>
<evidence type="ECO:0000313" key="2">
    <source>
        <dbReference type="EMBL" id="KAE9163115.1"/>
    </source>
</evidence>
<dbReference type="Proteomes" id="UP000476176">
    <property type="component" value="Unassembled WGS sequence"/>
</dbReference>
<protein>
    <submittedName>
        <fullName evidence="2">Uncharacterized protein</fullName>
    </submittedName>
</protein>
<dbReference type="AlphaFoldDB" id="A0A6G0MDH3"/>
<dbReference type="EMBL" id="QXGC01006173">
    <property type="protein sequence ID" value="KAE9163115.1"/>
    <property type="molecule type" value="Genomic_DNA"/>
</dbReference>
<feature type="region of interest" description="Disordered" evidence="1">
    <location>
        <begin position="1"/>
        <end position="34"/>
    </location>
</feature>
<proteinExistence type="predicted"/>
<evidence type="ECO:0000313" key="3">
    <source>
        <dbReference type="Proteomes" id="UP000476176"/>
    </source>
</evidence>
<sequence>MVDEPTLLRGSYREAVGPAERTRATPTPSTEQERLTALCLQPAELLTQLRERTEDEVQAIVMILNHEIEVPNVPPFLIRSMDPSELACFEDIFMALEYPLYAHLAPGQRFFANMTKGAILAQIYVGVEAAPAQKRDIENFKKTLSRITLDMDTRVVKITFKGKQSAARWSGWQMPLAGKPLLLIDYESIIERAKVTKELVLLGSYQFEVEVRKGEITSKDMRWVLTQKLGLKVQSMMHPVTEPTGNKAQQWQVRIKANGCPEEIRHKSPVVVDSAEIVLHHLNGNVNWPCRRCQSPEHPTKYCRVSEAELETEAVKYKIQCSGKLPSTLGHSSRVYAAGNHPKTMADLEALLRKDGDNQRTKTSSKRMTVGSAPKRENASKSNSTADMTGKSSLPTEWGQSVNPDAGASKEDSTGSHDASATCIGQDFGSTEETKQKMPK</sequence>
<gene>
    <name evidence="2" type="ORF">PF004_g30258</name>
</gene>
<comment type="caution">
    <text evidence="2">The sequence shown here is derived from an EMBL/GenBank/DDBJ whole genome shotgun (WGS) entry which is preliminary data.</text>
</comment>
<name>A0A6G0MDH3_9STRA</name>